<comment type="caution">
    <text evidence="1">The sequence shown here is derived from an EMBL/GenBank/DDBJ whole genome shotgun (WGS) entry which is preliminary data.</text>
</comment>
<protein>
    <submittedName>
        <fullName evidence="1">Uncharacterized protein</fullName>
    </submittedName>
</protein>
<reference evidence="1 2" key="1">
    <citation type="submission" date="2020-08" db="EMBL/GenBank/DDBJ databases">
        <title>Genomic Encyclopedia of Type Strains, Phase IV (KMG-IV): sequencing the most valuable type-strain genomes for metagenomic binning, comparative biology and taxonomic classification.</title>
        <authorList>
            <person name="Goeker M."/>
        </authorList>
    </citation>
    <scope>NUCLEOTIDE SEQUENCE [LARGE SCALE GENOMIC DNA]</scope>
    <source>
        <strain evidence="1 2">DSM 17498</strain>
    </source>
</reference>
<evidence type="ECO:0000313" key="2">
    <source>
        <dbReference type="Proteomes" id="UP000521227"/>
    </source>
</evidence>
<gene>
    <name evidence="1" type="ORF">HNQ36_005093</name>
</gene>
<dbReference type="RefSeq" id="WP_184090549.1">
    <property type="nucleotide sequence ID" value="NZ_JACHIJ010000011.1"/>
</dbReference>
<name>A0A840N8E6_9BRAD</name>
<accession>A0A840N8E6</accession>
<evidence type="ECO:0000313" key="1">
    <source>
        <dbReference type="EMBL" id="MBB5055082.1"/>
    </source>
</evidence>
<proteinExistence type="predicted"/>
<organism evidence="1 2">
    <name type="scientific">Afipia massiliensis</name>
    <dbReference type="NCBI Taxonomy" id="211460"/>
    <lineage>
        <taxon>Bacteria</taxon>
        <taxon>Pseudomonadati</taxon>
        <taxon>Pseudomonadota</taxon>
        <taxon>Alphaproteobacteria</taxon>
        <taxon>Hyphomicrobiales</taxon>
        <taxon>Nitrobacteraceae</taxon>
        <taxon>Afipia</taxon>
    </lineage>
</organism>
<dbReference type="Proteomes" id="UP000521227">
    <property type="component" value="Unassembled WGS sequence"/>
</dbReference>
<dbReference type="AlphaFoldDB" id="A0A840N8E6"/>
<sequence>MDLAVFVPQFGQGTSSSRYFGAVMSIWEIQIYHPAENLLDQPSTLMAVATKMVAAATYP</sequence>
<dbReference type="EMBL" id="JACHIJ010000011">
    <property type="protein sequence ID" value="MBB5055082.1"/>
    <property type="molecule type" value="Genomic_DNA"/>
</dbReference>